<protein>
    <submittedName>
        <fullName evidence="2">Putative unclassified retrotransposon protein</fullName>
    </submittedName>
</protein>
<dbReference type="EMBL" id="AB458444">
    <property type="protein sequence ID" value="BAH79980.1"/>
    <property type="molecule type" value="Genomic_DNA"/>
</dbReference>
<gene>
    <name evidence="2" type="primary">K0159D02-15</name>
</gene>
<reference evidence="2" key="2">
    <citation type="journal article" date="2011" name="Plant Physiol.">
        <title>Developing rice with high yield under phosphorus deficiency: Pup1 sequence to application.</title>
        <authorList>
            <person name="Chin J.H."/>
            <person name="Gamuyao R."/>
            <person name="Dalid C."/>
            <person name="Bustamam M."/>
            <person name="Prasetiyono J."/>
            <person name="Moeljopawiro S."/>
            <person name="Wissuwa M."/>
            <person name="Heuer S."/>
        </authorList>
    </citation>
    <scope>NUCLEOTIDE SEQUENCE</scope>
</reference>
<reference evidence="2" key="1">
    <citation type="journal article" date="2009" name="Plant Biotechnol. J.">
        <title>Comparative sequence analyses of the major quantitative trait locus phosphorus uptake 1 (Pup1) reveal a complex genetic structure.</title>
        <authorList>
            <person name="Heuer S."/>
            <person name="Lu X."/>
            <person name="Chin J.H."/>
            <person name="Pariasca-Tanaka J."/>
            <person name="Kanamori H."/>
            <person name="Matsumoto T."/>
            <person name="De Leon T."/>
            <person name="Ulat V.J."/>
            <person name="Ismail A.M."/>
            <person name="Yano M."/>
            <person name="Wissuwa M."/>
        </authorList>
    </citation>
    <scope>NUCLEOTIDE SEQUENCE</scope>
</reference>
<organism evidence="2">
    <name type="scientific">Oryza sativa subsp. indica</name>
    <name type="common">Rice</name>
    <dbReference type="NCBI Taxonomy" id="39946"/>
    <lineage>
        <taxon>Eukaryota</taxon>
        <taxon>Viridiplantae</taxon>
        <taxon>Streptophyta</taxon>
        <taxon>Embryophyta</taxon>
        <taxon>Tracheophyta</taxon>
        <taxon>Spermatophyta</taxon>
        <taxon>Magnoliopsida</taxon>
        <taxon>Liliopsida</taxon>
        <taxon>Poales</taxon>
        <taxon>Poaceae</taxon>
        <taxon>BOP clade</taxon>
        <taxon>Oryzoideae</taxon>
        <taxon>Oryzeae</taxon>
        <taxon>Oryzinae</taxon>
        <taxon>Oryza</taxon>
        <taxon>Oryza sativa</taxon>
    </lineage>
</organism>
<dbReference type="AlphaFoldDB" id="C5NNP1"/>
<evidence type="ECO:0000256" key="1">
    <source>
        <dbReference type="SAM" id="MobiDB-lite"/>
    </source>
</evidence>
<name>C5NNP1_ORYSI</name>
<sequence length="144" mass="16165">MRGQAREIVRGARARGDRRPRVGPMRFSRARTGAARREERRHGGSGLVALVREEQARTLWDAWHARIGSEDHDADRSPDWCMLIGGGVGGRRSVRRGGFGSTTWHASKRLPSVLRKNGWSGFHLCLGLTLRVFVTISLGDFEYK</sequence>
<reference evidence="2" key="3">
    <citation type="journal article" date="2012" name="Nature">
        <title>The protein kinase Pstol1 from traditional rice confers tolerance of phosphorus deficiency.</title>
        <authorList>
            <person name="Gamuyao R."/>
            <person name="Chin J.H."/>
            <person name="Pariasca-Tanaka J."/>
            <person name="Pesaresi P."/>
            <person name="Catausan S."/>
            <person name="Dalid C."/>
            <person name="Slamet-Loedin I."/>
            <person name="Tecson-Mendoza E.M."/>
            <person name="Wissuwa M."/>
            <person name="Heuer S."/>
        </authorList>
    </citation>
    <scope>NUCLEOTIDE SEQUENCE</scope>
</reference>
<proteinExistence type="predicted"/>
<feature type="region of interest" description="Disordered" evidence="1">
    <location>
        <begin position="1"/>
        <end position="41"/>
    </location>
</feature>
<accession>C5NNP1</accession>
<evidence type="ECO:0000313" key="2">
    <source>
        <dbReference type="EMBL" id="BAH79980.1"/>
    </source>
</evidence>
<feature type="compositionally biased region" description="Basic and acidic residues" evidence="1">
    <location>
        <begin position="1"/>
        <end position="20"/>
    </location>
</feature>